<dbReference type="KEGG" id="pbf:CFX0092_B0112"/>
<name>A0A160T5U4_9CHLR</name>
<accession>A0A160T5U4</accession>
<dbReference type="AlphaFoldDB" id="A0A160T5U4"/>
<evidence type="ECO:0000313" key="1">
    <source>
        <dbReference type="EMBL" id="CUS05646.1"/>
    </source>
</evidence>
<dbReference type="Gene3D" id="3.30.2020.10">
    <property type="entry name" value="NE0471-like N-terminal domain"/>
    <property type="match status" value="1"/>
</dbReference>
<evidence type="ECO:0008006" key="3">
    <source>
        <dbReference type="Google" id="ProtNLM"/>
    </source>
</evidence>
<dbReference type="InterPro" id="IPR036782">
    <property type="entry name" value="NE0471-like_N"/>
</dbReference>
<reference evidence="1" key="1">
    <citation type="submission" date="2016-01" db="EMBL/GenBank/DDBJ databases">
        <authorList>
            <person name="Mcilroy J.S."/>
            <person name="Karst M S."/>
            <person name="Albertsen M."/>
        </authorList>
    </citation>
    <scope>NUCLEOTIDE SEQUENCE</scope>
    <source>
        <strain evidence="1">Cfx-K</strain>
    </source>
</reference>
<keyword evidence="2" id="KW-1185">Reference proteome</keyword>
<protein>
    <recommendedName>
        <fullName evidence="3">DUF2442 domain-containing protein</fullName>
    </recommendedName>
</protein>
<sequence>MYMHHIIAINLLGGYSLEVEFSDGLRKVIDLTPYIGEGISAALLDEAYFRQVAIESGGGLAWPNGYDFCPNFLYSDVGSLALAV</sequence>
<evidence type="ECO:0000313" key="2">
    <source>
        <dbReference type="Proteomes" id="UP000215027"/>
    </source>
</evidence>
<dbReference type="EMBL" id="LN890656">
    <property type="protein sequence ID" value="CUS05646.1"/>
    <property type="molecule type" value="Genomic_DNA"/>
</dbReference>
<dbReference type="SUPFAM" id="SSF143880">
    <property type="entry name" value="NE0471 N-terminal domain-like"/>
    <property type="match status" value="1"/>
</dbReference>
<proteinExistence type="predicted"/>
<dbReference type="InterPro" id="IPR018841">
    <property type="entry name" value="DUF2442"/>
</dbReference>
<organism evidence="1 2">
    <name type="scientific">Candidatus Promineifilum breve</name>
    <dbReference type="NCBI Taxonomy" id="1806508"/>
    <lineage>
        <taxon>Bacteria</taxon>
        <taxon>Bacillati</taxon>
        <taxon>Chloroflexota</taxon>
        <taxon>Ardenticatenia</taxon>
        <taxon>Candidatus Promineifilales</taxon>
        <taxon>Candidatus Promineifilaceae</taxon>
        <taxon>Candidatus Promineifilum</taxon>
    </lineage>
</organism>
<dbReference type="Pfam" id="PF10387">
    <property type="entry name" value="DUF2442"/>
    <property type="match status" value="1"/>
</dbReference>
<dbReference type="Proteomes" id="UP000215027">
    <property type="component" value="Chromosome II"/>
</dbReference>
<gene>
    <name evidence="1" type="ORF">CFX0092_B0112</name>
</gene>